<protein>
    <submittedName>
        <fullName evidence="6">FAD-dependent oxidoreductase</fullName>
    </submittedName>
</protein>
<keyword evidence="4" id="KW-0408">Iron</keyword>
<reference evidence="7" key="1">
    <citation type="submission" date="2023-07" db="EMBL/GenBank/DDBJ databases">
        <title>The carbon used by Thiothrix.</title>
        <authorList>
            <person name="Chen L."/>
        </authorList>
    </citation>
    <scope>NUCLEOTIDE SEQUENCE [LARGE SCALE GENOMIC DNA]</scope>
</reference>
<reference evidence="6 7" key="2">
    <citation type="submission" date="2024-01" db="EMBL/GenBank/DDBJ databases">
        <authorList>
            <person name="Xie X."/>
        </authorList>
    </citation>
    <scope>NUCLEOTIDE SEQUENCE [LARGE SCALE GENOMIC DNA]</scope>
    <source>
        <strain evidence="6">SCUT-1</strain>
    </source>
</reference>
<sequence length="374" mass="39287">MVGAGAAGLGCALATAARGTEVVLVESSASTGGTVSQALLHTIGGLFDDQGGLLNPGLCAELVGRLVQASPQTKKRRIGKTWVLDVDPAIYTQVVTGWVAETPAIKVFYQANINSISIADGCITQASIRHHEGAVTLHPHALLDATGNADIVRRIDPSLVSEGLALAGYILQIRGVAPNALQFPQSIALLREIRKAAAAGQLPEACATVWLDTGVYPDEIYAKFNLSASSWQPGQMQQAAAQLLAFLHTFPAFASAAIHAHGQLGIRDGGRIQGEYCLTEADVVTGRQFADAACQAAWPIEHWHPDKGVTLEYLPAGQSYAIPLRCLQVAGFRNLWAAGKCLSAEPRAQASARVVGTCWAMGEAVGKHLVGSSE</sequence>
<evidence type="ECO:0000313" key="7">
    <source>
        <dbReference type="Proteomes" id="UP001308005"/>
    </source>
</evidence>
<dbReference type="PANTHER" id="PTHR43498:SF1">
    <property type="entry name" value="COB--COM HETERODISULFIDE REDUCTASE IRON-SULFUR SUBUNIT A"/>
    <property type="match status" value="1"/>
</dbReference>
<evidence type="ECO:0000256" key="4">
    <source>
        <dbReference type="ARBA" id="ARBA00023004"/>
    </source>
</evidence>
<keyword evidence="1" id="KW-0004">4Fe-4S</keyword>
<dbReference type="Gene3D" id="3.50.50.60">
    <property type="entry name" value="FAD/NAD(P)-binding domain"/>
    <property type="match status" value="1"/>
</dbReference>
<evidence type="ECO:0000256" key="2">
    <source>
        <dbReference type="ARBA" id="ARBA00022723"/>
    </source>
</evidence>
<accession>A0ABU6D108</accession>
<dbReference type="SUPFAM" id="SSF51905">
    <property type="entry name" value="FAD/NAD(P)-binding domain"/>
    <property type="match status" value="1"/>
</dbReference>
<dbReference type="Pfam" id="PF12831">
    <property type="entry name" value="FAD_oxidored"/>
    <property type="match status" value="2"/>
</dbReference>
<dbReference type="EMBL" id="JAYMYJ010000142">
    <property type="protein sequence ID" value="MEB4592750.1"/>
    <property type="molecule type" value="Genomic_DNA"/>
</dbReference>
<name>A0ABU6D108_9GAMM</name>
<dbReference type="PANTHER" id="PTHR43498">
    <property type="entry name" value="FERREDOXIN:COB-COM HETERODISULFIDE REDUCTASE SUBUNIT A"/>
    <property type="match status" value="1"/>
</dbReference>
<dbReference type="InterPro" id="IPR036188">
    <property type="entry name" value="FAD/NAD-bd_sf"/>
</dbReference>
<keyword evidence="7" id="KW-1185">Reference proteome</keyword>
<evidence type="ECO:0000256" key="5">
    <source>
        <dbReference type="ARBA" id="ARBA00023014"/>
    </source>
</evidence>
<dbReference type="RefSeq" id="WP_324697215.1">
    <property type="nucleotide sequence ID" value="NZ_JAYMYJ010000142.1"/>
</dbReference>
<comment type="caution">
    <text evidence="6">The sequence shown here is derived from an EMBL/GenBank/DDBJ whole genome shotgun (WGS) entry which is preliminary data.</text>
</comment>
<keyword evidence="3" id="KW-0560">Oxidoreductase</keyword>
<dbReference type="Proteomes" id="UP001308005">
    <property type="component" value="Unassembled WGS sequence"/>
</dbReference>
<keyword evidence="5" id="KW-0411">Iron-sulfur</keyword>
<keyword evidence="2" id="KW-0479">Metal-binding</keyword>
<dbReference type="InterPro" id="IPR039650">
    <property type="entry name" value="HdrA-like"/>
</dbReference>
<evidence type="ECO:0000256" key="3">
    <source>
        <dbReference type="ARBA" id="ARBA00023002"/>
    </source>
</evidence>
<proteinExistence type="predicted"/>
<gene>
    <name evidence="6" type="ORF">VSS37_17330</name>
</gene>
<evidence type="ECO:0000256" key="1">
    <source>
        <dbReference type="ARBA" id="ARBA00022485"/>
    </source>
</evidence>
<organism evidence="6 7">
    <name type="scientific">Candidatus Thiothrix phosphatis</name>
    <dbReference type="NCBI Taxonomy" id="3112415"/>
    <lineage>
        <taxon>Bacteria</taxon>
        <taxon>Pseudomonadati</taxon>
        <taxon>Pseudomonadota</taxon>
        <taxon>Gammaproteobacteria</taxon>
        <taxon>Thiotrichales</taxon>
        <taxon>Thiotrichaceae</taxon>
        <taxon>Thiothrix</taxon>
    </lineage>
</organism>
<evidence type="ECO:0000313" key="6">
    <source>
        <dbReference type="EMBL" id="MEB4592750.1"/>
    </source>
</evidence>